<dbReference type="EMBL" id="NSDI01000002">
    <property type="protein sequence ID" value="RIY37578.1"/>
    <property type="molecule type" value="Genomic_DNA"/>
</dbReference>
<gene>
    <name evidence="2" type="ORF">CKY20_02450</name>
</gene>
<dbReference type="RefSeq" id="WP_119652178.1">
    <property type="nucleotide sequence ID" value="NZ_JBIUQM010000003.1"/>
</dbReference>
<dbReference type="AlphaFoldDB" id="A0A3A1YK51"/>
<keyword evidence="1" id="KW-0472">Membrane</keyword>
<feature type="transmembrane region" description="Helical" evidence="1">
    <location>
        <begin position="40"/>
        <end position="62"/>
    </location>
</feature>
<keyword evidence="1" id="KW-1133">Transmembrane helix</keyword>
<sequence length="178" mass="19147">MEIKKSINTKNIMLKYGAYFGVGVVAINVIMYATGMVYSGNMMVGLVSSALTLLVSILAIVYGIKAFKGANGGFLAMGEALKIGVGIALIGGIIVTLYTYIFMNYIEPDFTKKIMELQFEKMGEMGMSMSETEMDAAIAMSDKMGAFTYISSLVGYLLLGLIVSAIAGAVMKKQEQVY</sequence>
<feature type="transmembrane region" description="Helical" evidence="1">
    <location>
        <begin position="83"/>
        <end position="103"/>
    </location>
</feature>
<organism evidence="2 3">
    <name type="scientific">Capnocytophaga canis</name>
    <dbReference type="NCBI Taxonomy" id="1848903"/>
    <lineage>
        <taxon>Bacteria</taxon>
        <taxon>Pseudomonadati</taxon>
        <taxon>Bacteroidota</taxon>
        <taxon>Flavobacteriia</taxon>
        <taxon>Flavobacteriales</taxon>
        <taxon>Flavobacteriaceae</taxon>
        <taxon>Capnocytophaga</taxon>
    </lineage>
</organism>
<name>A0A3A1YK51_9FLAO</name>
<comment type="caution">
    <text evidence="2">The sequence shown here is derived from an EMBL/GenBank/DDBJ whole genome shotgun (WGS) entry which is preliminary data.</text>
</comment>
<proteinExistence type="predicted"/>
<reference evidence="2 3" key="1">
    <citation type="submission" date="2017-08" db="EMBL/GenBank/DDBJ databases">
        <title>Capnocytophaga canis 17-158 assembly.</title>
        <authorList>
            <person name="Gulvik C.A."/>
        </authorList>
    </citation>
    <scope>NUCLEOTIDE SEQUENCE [LARGE SCALE GENOMIC DNA]</scope>
    <source>
        <strain evidence="2 3">17-158</strain>
    </source>
</reference>
<evidence type="ECO:0000313" key="2">
    <source>
        <dbReference type="EMBL" id="RIY37578.1"/>
    </source>
</evidence>
<dbReference type="Proteomes" id="UP000265497">
    <property type="component" value="Unassembled WGS sequence"/>
</dbReference>
<feature type="transmembrane region" description="Helical" evidence="1">
    <location>
        <begin position="149"/>
        <end position="171"/>
    </location>
</feature>
<keyword evidence="1" id="KW-0812">Transmembrane</keyword>
<evidence type="ECO:0000256" key="1">
    <source>
        <dbReference type="SAM" id="Phobius"/>
    </source>
</evidence>
<accession>A0A3A1YK51</accession>
<evidence type="ECO:0000313" key="3">
    <source>
        <dbReference type="Proteomes" id="UP000265497"/>
    </source>
</evidence>
<dbReference type="InterPro" id="IPR025250">
    <property type="entry name" value="DUF4199"/>
</dbReference>
<feature type="transmembrane region" description="Helical" evidence="1">
    <location>
        <begin position="12"/>
        <end position="34"/>
    </location>
</feature>
<protein>
    <submittedName>
        <fullName evidence="2">DUF4199 domain-containing protein</fullName>
    </submittedName>
</protein>
<dbReference type="Pfam" id="PF13858">
    <property type="entry name" value="DUF4199"/>
    <property type="match status" value="1"/>
</dbReference>